<comment type="caution">
    <text evidence="1">The sequence shown here is derived from an EMBL/GenBank/DDBJ whole genome shotgun (WGS) entry which is preliminary data.</text>
</comment>
<dbReference type="Proteomes" id="UP000249229">
    <property type="component" value="Unassembled WGS sequence"/>
</dbReference>
<reference evidence="1 2" key="1">
    <citation type="submission" date="2017-08" db="EMBL/GenBank/DDBJ databases">
        <title>Infants hospitalized years apart are colonized by the same room-sourced microbial strains.</title>
        <authorList>
            <person name="Brooks B."/>
            <person name="Olm M.R."/>
            <person name="Firek B.A."/>
            <person name="Baker R."/>
            <person name="Thomas B.C."/>
            <person name="Morowitz M.J."/>
            <person name="Banfield J.F."/>
        </authorList>
    </citation>
    <scope>NUCLEOTIDE SEQUENCE [LARGE SCALE GENOMIC DNA]</scope>
    <source>
        <strain evidence="1">S2_005_001_R1_22</strain>
    </source>
</reference>
<proteinExistence type="predicted"/>
<evidence type="ECO:0000313" key="1">
    <source>
        <dbReference type="EMBL" id="PZQ61267.1"/>
    </source>
</evidence>
<accession>A0A2W5QTA3</accession>
<organism evidence="1 2">
    <name type="scientific">Sphingomonas taxi</name>
    <dbReference type="NCBI Taxonomy" id="1549858"/>
    <lineage>
        <taxon>Bacteria</taxon>
        <taxon>Pseudomonadati</taxon>
        <taxon>Pseudomonadota</taxon>
        <taxon>Alphaproteobacteria</taxon>
        <taxon>Sphingomonadales</taxon>
        <taxon>Sphingomonadaceae</taxon>
        <taxon>Sphingomonas</taxon>
    </lineage>
</organism>
<evidence type="ECO:0000313" key="2">
    <source>
        <dbReference type="Proteomes" id="UP000249229"/>
    </source>
</evidence>
<protein>
    <recommendedName>
        <fullName evidence="3">DUF465 domain-containing protein</fullName>
    </recommendedName>
</protein>
<dbReference type="InterPro" id="IPR007420">
    <property type="entry name" value="DUF465"/>
</dbReference>
<evidence type="ECO:0008006" key="3">
    <source>
        <dbReference type="Google" id="ProtNLM"/>
    </source>
</evidence>
<dbReference type="EMBL" id="QFQI01000003">
    <property type="protein sequence ID" value="PZQ61267.1"/>
    <property type="molecule type" value="Genomic_DNA"/>
</dbReference>
<dbReference type="InterPro" id="IPR038444">
    <property type="entry name" value="DUF465_sf"/>
</dbReference>
<dbReference type="Pfam" id="PF04325">
    <property type="entry name" value="DUF465"/>
    <property type="match status" value="1"/>
</dbReference>
<dbReference type="Gene3D" id="6.10.280.50">
    <property type="match status" value="1"/>
</dbReference>
<sequence length="52" mass="5879">MQTAHISALEAKHATLDQRITAESQRPMPDTVVIAELKKQKLRLKEEIVSSH</sequence>
<name>A0A2W5QTA3_9SPHN</name>
<dbReference type="AlphaFoldDB" id="A0A2W5QTA3"/>
<gene>
    <name evidence="1" type="ORF">DI544_06810</name>
</gene>